<evidence type="ECO:0000313" key="8">
    <source>
        <dbReference type="Proteomes" id="UP001413721"/>
    </source>
</evidence>
<comment type="similarity">
    <text evidence="1">In the C-terminal section; belongs to the class-I pyridoxal-phosphate-dependent aminotransferase family.</text>
</comment>
<dbReference type="CDD" id="cd07377">
    <property type="entry name" value="WHTH_GntR"/>
    <property type="match status" value="1"/>
</dbReference>
<dbReference type="CDD" id="cd00609">
    <property type="entry name" value="AAT_like"/>
    <property type="match status" value="1"/>
</dbReference>
<dbReference type="EMBL" id="JBBKTW010000015">
    <property type="protein sequence ID" value="MEN2991827.1"/>
    <property type="molecule type" value="Genomic_DNA"/>
</dbReference>
<evidence type="ECO:0000256" key="2">
    <source>
        <dbReference type="ARBA" id="ARBA00022898"/>
    </source>
</evidence>
<dbReference type="InterPro" id="IPR015421">
    <property type="entry name" value="PyrdxlP-dep_Trfase_major"/>
</dbReference>
<dbReference type="InterPro" id="IPR036388">
    <property type="entry name" value="WH-like_DNA-bd_sf"/>
</dbReference>
<keyword evidence="8" id="KW-1185">Reference proteome</keyword>
<dbReference type="RefSeq" id="WP_345936084.1">
    <property type="nucleotide sequence ID" value="NZ_JBBKTV010000020.1"/>
</dbReference>
<sequence length="468" mass="49129">MRQPSPWSPRIAGGTAPLFERLVTALADDIVQGRVAPGDRLPPHRELAWALEIGLGTVTRAYAALERRGLVKSVHGRGMFVALPAAPEPAVVDLCVNAPPRLLDTPLLQATLSRLASRIDAVDFSHYAPAAGSPQQRAMMARWLAEDRLQVAPDQVLLCNGGQHALSVAVATACRGGAPVFTEALTYPGMITIARHAGFDLHGVALDDQGMRPDALDRALHDHRRSTGGGGHTGGRPVVYVTPVLHNPTARSMDRARRAAIVAVCRSHDALIIEDDVYSVFAEPDMPPLADLAPERCFYVTGLSKCLSPGLRIGALVAPRSLADAALSALAAGSTMVGPLNCLMMEDWFADGTARMLARAIRGESRTRSALAHRLLPGRISPTVAPGFHVWLPMAPAAAEALALAAAARGIRVTPPSAPVVDMRIAGKGGIRLCLGGPSIEALTGALATLAGLIGSDHGDSRAADPVY</sequence>
<comment type="caution">
    <text evidence="7">The sequence shown here is derived from an EMBL/GenBank/DDBJ whole genome shotgun (WGS) entry which is preliminary data.</text>
</comment>
<dbReference type="InterPro" id="IPR000524">
    <property type="entry name" value="Tscrpt_reg_HTH_GntR"/>
</dbReference>
<evidence type="ECO:0000256" key="1">
    <source>
        <dbReference type="ARBA" id="ARBA00005384"/>
    </source>
</evidence>
<dbReference type="InterPro" id="IPR036390">
    <property type="entry name" value="WH_DNA-bd_sf"/>
</dbReference>
<dbReference type="InterPro" id="IPR015424">
    <property type="entry name" value="PyrdxlP-dep_Trfase"/>
</dbReference>
<evidence type="ECO:0000259" key="6">
    <source>
        <dbReference type="PROSITE" id="PS50949"/>
    </source>
</evidence>
<keyword evidence="7" id="KW-0808">Transferase</keyword>
<dbReference type="Gene3D" id="1.10.10.10">
    <property type="entry name" value="Winged helix-like DNA-binding domain superfamily/Winged helix DNA-binding domain"/>
    <property type="match status" value="1"/>
</dbReference>
<dbReference type="PANTHER" id="PTHR46577:SF1">
    <property type="entry name" value="HTH-TYPE TRANSCRIPTIONAL REGULATORY PROTEIN GABR"/>
    <property type="match status" value="1"/>
</dbReference>
<dbReference type="Gene3D" id="3.40.640.10">
    <property type="entry name" value="Type I PLP-dependent aspartate aminotransferase-like (Major domain)"/>
    <property type="match status" value="1"/>
</dbReference>
<reference evidence="7 8" key="1">
    <citation type="submission" date="2024-03" db="EMBL/GenBank/DDBJ databases">
        <title>High-quality draft genome sequencing of Tistrella sp. BH-R2-4.</title>
        <authorList>
            <person name="Dong C."/>
        </authorList>
    </citation>
    <scope>NUCLEOTIDE SEQUENCE [LARGE SCALE GENOMIC DNA]</scope>
    <source>
        <strain evidence="7 8">BH-R2-4</strain>
    </source>
</reference>
<proteinExistence type="inferred from homology"/>
<dbReference type="InterPro" id="IPR051446">
    <property type="entry name" value="HTH_trans_reg/aminotransferase"/>
</dbReference>
<dbReference type="GO" id="GO:0008483">
    <property type="term" value="F:transaminase activity"/>
    <property type="evidence" value="ECO:0007669"/>
    <property type="project" value="UniProtKB-KW"/>
</dbReference>
<dbReference type="PROSITE" id="PS50949">
    <property type="entry name" value="HTH_GNTR"/>
    <property type="match status" value="1"/>
</dbReference>
<dbReference type="PANTHER" id="PTHR46577">
    <property type="entry name" value="HTH-TYPE TRANSCRIPTIONAL REGULATORY PROTEIN GABR"/>
    <property type="match status" value="1"/>
</dbReference>
<gene>
    <name evidence="7" type="ORF">WG926_26180</name>
</gene>
<dbReference type="Proteomes" id="UP001413721">
    <property type="component" value="Unassembled WGS sequence"/>
</dbReference>
<evidence type="ECO:0000313" key="7">
    <source>
        <dbReference type="EMBL" id="MEN2991827.1"/>
    </source>
</evidence>
<keyword evidence="3" id="KW-0805">Transcription regulation</keyword>
<keyword evidence="4" id="KW-0238">DNA-binding</keyword>
<name>A0ABU9YSP1_9PROT</name>
<keyword evidence="2" id="KW-0663">Pyridoxal phosphate</keyword>
<keyword evidence="5" id="KW-0804">Transcription</keyword>
<dbReference type="SUPFAM" id="SSF53383">
    <property type="entry name" value="PLP-dependent transferases"/>
    <property type="match status" value="1"/>
</dbReference>
<dbReference type="InterPro" id="IPR004839">
    <property type="entry name" value="Aminotransferase_I/II_large"/>
</dbReference>
<dbReference type="SUPFAM" id="SSF46785">
    <property type="entry name" value="Winged helix' DNA-binding domain"/>
    <property type="match status" value="1"/>
</dbReference>
<evidence type="ECO:0000256" key="4">
    <source>
        <dbReference type="ARBA" id="ARBA00023125"/>
    </source>
</evidence>
<dbReference type="Pfam" id="PF00392">
    <property type="entry name" value="GntR"/>
    <property type="match status" value="1"/>
</dbReference>
<dbReference type="Pfam" id="PF00155">
    <property type="entry name" value="Aminotran_1_2"/>
    <property type="match status" value="1"/>
</dbReference>
<keyword evidence="7" id="KW-0032">Aminotransferase</keyword>
<evidence type="ECO:0000256" key="5">
    <source>
        <dbReference type="ARBA" id="ARBA00023163"/>
    </source>
</evidence>
<feature type="domain" description="HTH gntR-type" evidence="6">
    <location>
        <begin position="16"/>
        <end position="84"/>
    </location>
</feature>
<accession>A0ABU9YSP1</accession>
<organism evidence="7 8">
    <name type="scientific">Tistrella arctica</name>
    <dbReference type="NCBI Taxonomy" id="3133430"/>
    <lineage>
        <taxon>Bacteria</taxon>
        <taxon>Pseudomonadati</taxon>
        <taxon>Pseudomonadota</taxon>
        <taxon>Alphaproteobacteria</taxon>
        <taxon>Geminicoccales</taxon>
        <taxon>Geminicoccaceae</taxon>
        <taxon>Tistrella</taxon>
    </lineage>
</organism>
<dbReference type="SMART" id="SM00345">
    <property type="entry name" value="HTH_GNTR"/>
    <property type="match status" value="1"/>
</dbReference>
<evidence type="ECO:0000256" key="3">
    <source>
        <dbReference type="ARBA" id="ARBA00023015"/>
    </source>
</evidence>
<protein>
    <submittedName>
        <fullName evidence="7">PLP-dependent aminotransferase family protein</fullName>
    </submittedName>
</protein>